<evidence type="ECO:0000256" key="1">
    <source>
        <dbReference type="ARBA" id="ARBA00004123"/>
    </source>
</evidence>
<feature type="region of interest" description="Disordered" evidence="5">
    <location>
        <begin position="652"/>
        <end position="753"/>
    </location>
</feature>
<dbReference type="Pfam" id="PF08167">
    <property type="entry name" value="RIX1"/>
    <property type="match status" value="1"/>
</dbReference>
<name>A0A1Y1Z3J6_9FUNG</name>
<evidence type="ECO:0000313" key="7">
    <source>
        <dbReference type="EMBL" id="ORY04850.1"/>
    </source>
</evidence>
<feature type="compositionally biased region" description="Polar residues" evidence="5">
    <location>
        <begin position="656"/>
        <end position="688"/>
    </location>
</feature>
<dbReference type="GO" id="GO:0006364">
    <property type="term" value="P:rRNA processing"/>
    <property type="evidence" value="ECO:0007669"/>
    <property type="project" value="TreeGrafter"/>
</dbReference>
<comment type="subcellular location">
    <subcellularLocation>
        <location evidence="1">Nucleus</location>
    </subcellularLocation>
</comment>
<dbReference type="EMBL" id="MCFE01000031">
    <property type="protein sequence ID" value="ORY04850.1"/>
    <property type="molecule type" value="Genomic_DNA"/>
</dbReference>
<evidence type="ECO:0000256" key="3">
    <source>
        <dbReference type="ARBA" id="ARBA00021502"/>
    </source>
</evidence>
<evidence type="ECO:0000256" key="2">
    <source>
        <dbReference type="ARBA" id="ARBA00010511"/>
    </source>
</evidence>
<dbReference type="FunCoup" id="A0A1Y1Z3J6">
    <property type="interactions" value="246"/>
</dbReference>
<comment type="similarity">
    <text evidence="2">Belongs to the RIX1/PELP1 family.</text>
</comment>
<dbReference type="PANTHER" id="PTHR34105:SF1">
    <property type="entry name" value="PROLINE-, GLUTAMIC ACID- AND LEUCINE-RICH PROTEIN 1"/>
    <property type="match status" value="1"/>
</dbReference>
<feature type="region of interest" description="Disordered" evidence="5">
    <location>
        <begin position="608"/>
        <end position="631"/>
    </location>
</feature>
<reference evidence="7 8" key="1">
    <citation type="submission" date="2016-07" db="EMBL/GenBank/DDBJ databases">
        <title>Pervasive Adenine N6-methylation of Active Genes in Fungi.</title>
        <authorList>
            <consortium name="DOE Joint Genome Institute"/>
            <person name="Mondo S.J."/>
            <person name="Dannebaum R.O."/>
            <person name="Kuo R.C."/>
            <person name="Labutti K."/>
            <person name="Haridas S."/>
            <person name="Kuo A."/>
            <person name="Salamov A."/>
            <person name="Ahrendt S.R."/>
            <person name="Lipzen A."/>
            <person name="Sullivan W."/>
            <person name="Andreopoulos W.B."/>
            <person name="Clum A."/>
            <person name="Lindquist E."/>
            <person name="Daum C."/>
            <person name="Ramamoorthy G.K."/>
            <person name="Gryganskyi A."/>
            <person name="Culley D."/>
            <person name="Magnuson J.K."/>
            <person name="James T.Y."/>
            <person name="O'Malley M.A."/>
            <person name="Stajich J.E."/>
            <person name="Spatafora J.W."/>
            <person name="Visel A."/>
            <person name="Grigoriev I.V."/>
        </authorList>
    </citation>
    <scope>NUCLEOTIDE SEQUENCE [LARGE SCALE GENOMIC DNA]</scope>
    <source>
        <strain evidence="7 8">CBS 931.73</strain>
    </source>
</reference>
<dbReference type="Gene3D" id="1.25.10.10">
    <property type="entry name" value="Leucine-rich Repeat Variant"/>
    <property type="match status" value="1"/>
</dbReference>
<comment type="caution">
    <text evidence="7">The sequence shown here is derived from an EMBL/GenBank/DDBJ whole genome shotgun (WGS) entry which is preliminary data.</text>
</comment>
<dbReference type="InterPro" id="IPR012583">
    <property type="entry name" value="RIX1_N"/>
</dbReference>
<dbReference type="STRING" id="1314790.A0A1Y1Z3J6"/>
<accession>A0A1Y1Z3J6</accession>
<dbReference type="PANTHER" id="PTHR34105">
    <property type="entry name" value="PROLINE-, GLUTAMIC ACID- AND LEUCINE-RICH PROTEIN 1"/>
    <property type="match status" value="1"/>
</dbReference>
<dbReference type="GO" id="GO:0005634">
    <property type="term" value="C:nucleus"/>
    <property type="evidence" value="ECO:0007669"/>
    <property type="project" value="UniProtKB-SubCell"/>
</dbReference>
<organism evidence="7 8">
    <name type="scientific">Basidiobolus meristosporus CBS 931.73</name>
    <dbReference type="NCBI Taxonomy" id="1314790"/>
    <lineage>
        <taxon>Eukaryota</taxon>
        <taxon>Fungi</taxon>
        <taxon>Fungi incertae sedis</taxon>
        <taxon>Zoopagomycota</taxon>
        <taxon>Entomophthoromycotina</taxon>
        <taxon>Basidiobolomycetes</taxon>
        <taxon>Basidiobolales</taxon>
        <taxon>Basidiobolaceae</taxon>
        <taxon>Basidiobolus</taxon>
    </lineage>
</organism>
<sequence length="753" mass="83017">MSNSERILVEHAKLLNSLINHYLSTETAVGTHVPYILETITYHGLLENDRNDELDEAIHKWETRVTSLLQSKIASARWAGVSFVKISLDNNELYNQNVTHWVSALLSSVMRPEPTPVLESIITTLSELFKRTARKPEFQREVTTAFLPRFNVCLLSLSENQELLPCILRTLRTSVETFPSIFKPSIDKTQALCLRHLDGSMDSQSAIVAAASACLVSLHNASGKVNSVDAWRATNVRLIGSIHQALDLLFDSVEEGEMQQAFNRELVVNRVFIVDYQKKDNLLSYDFMELPSDYVQKFPLLFNRVKALLRSLSASLSCKAERPVSIPVSSLIDLFCRIYNVSDSSVMSEDKDKSEFHALMAGIPSLHVSTTSTLESLVTAAGDHLLCYSNTLSSMILKSLNQHKGKEFARVSAYGLATVCIETFGFGFSSIIDASIIKIILQDTKALELKAEDILSKKENNTSKKQPKRRKANVTNSDALTAQHKIVIPSSALQHAALRTLKAVIISSGSSIAPQLRTAIESTLISHILTIAQEPSESANENIEKFKLSLYDCLLSVVISPAQQIPLVLPYALKLFNQGLNDSSYMIRAFCSNAVLLCDLIIHPRLPPTLKSPPKDDKPPNGLQPSLEHRPAATDFGQSSFVEFAQTKAEPAIPESVSSVKEVSTPFGNETTNQTPVLQATMSQTTKPSAPLAPVAANNKQPTPPRSVKRPSSEEPEQPTKRLQPTLPVPKPAEVDSDDEEIPEIDLEGSESE</sequence>
<evidence type="ECO:0000313" key="8">
    <source>
        <dbReference type="Proteomes" id="UP000193498"/>
    </source>
</evidence>
<gene>
    <name evidence="7" type="ORF">K493DRAFT_333800</name>
</gene>
<feature type="compositionally biased region" description="Acidic residues" evidence="5">
    <location>
        <begin position="735"/>
        <end position="753"/>
    </location>
</feature>
<dbReference type="InterPro" id="IPR011989">
    <property type="entry name" value="ARM-like"/>
</dbReference>
<evidence type="ECO:0000256" key="4">
    <source>
        <dbReference type="ARBA" id="ARBA00023242"/>
    </source>
</evidence>
<dbReference type="Proteomes" id="UP000193498">
    <property type="component" value="Unassembled WGS sequence"/>
</dbReference>
<keyword evidence="8" id="KW-1185">Reference proteome</keyword>
<dbReference type="OrthoDB" id="20900at2759"/>
<protein>
    <recommendedName>
        <fullName evidence="3">Pre-rRNA-processing protein RIX1</fullName>
    </recommendedName>
</protein>
<dbReference type="InterPro" id="IPR016024">
    <property type="entry name" value="ARM-type_fold"/>
</dbReference>
<dbReference type="InParanoid" id="A0A1Y1Z3J6"/>
<feature type="domain" description="Pre-rRNA-processing protein RIX1 N-terminal" evidence="6">
    <location>
        <begin position="17"/>
        <end position="203"/>
    </location>
</feature>
<keyword evidence="4" id="KW-0539">Nucleus</keyword>
<proteinExistence type="inferred from homology"/>
<evidence type="ECO:0000256" key="5">
    <source>
        <dbReference type="SAM" id="MobiDB-lite"/>
    </source>
</evidence>
<dbReference type="SUPFAM" id="SSF48371">
    <property type="entry name" value="ARM repeat"/>
    <property type="match status" value="1"/>
</dbReference>
<evidence type="ECO:0000259" key="6">
    <source>
        <dbReference type="Pfam" id="PF08167"/>
    </source>
</evidence>
<dbReference type="AlphaFoldDB" id="A0A1Y1Z3J6"/>